<keyword evidence="1" id="KW-1133">Transmembrane helix</keyword>
<feature type="transmembrane region" description="Helical" evidence="1">
    <location>
        <begin position="37"/>
        <end position="53"/>
    </location>
</feature>
<proteinExistence type="predicted"/>
<dbReference type="OrthoDB" id="9979195at2759"/>
<dbReference type="Proteomes" id="UP000007796">
    <property type="component" value="Unassembled WGS sequence"/>
</dbReference>
<sequence>MLAQWFGAGALSVPLLLWAGSIPGAYLATGDRIWPKAGVVAAALLLVLFLYANRTAAASRRHGIEQRTARNAMIESSLGDIDARFTAASSRGGGRELDLATLRHLQHSFDMALQPPSDWSWFTRIDQFQTSALRYQVYEIMYALGTYQGIYTPNAHAYVSEAFRRIIARSLTPDVLGFWKWESLLGRFSADFDPVLHDNIMVTGFLLQGLMLYTANTGDERYCRKNSVRFQVTSDRTYAYDLHSIRDSVLHQWQASPFCLFACEPNWIYTPCNFQGLTGSRLYDRYFGSSGTDVLMPVFEESLCRNFSETNGSILPIRSELTGFTIPGLCGALGDLTVVMFARGTINHLSRRFWAIFLGEKVVFDRETGQLSLTGLVGADKMDAGNYTPSDYAIYPHLAQAAGEYGDKDLRAAALKKCYDGFGQITTPTGATCLDPAKASTATNLSVLRAELMQGGDWRDLITKGPPPTALSGPILSHAPYPGVLIAKAYSNDSVDLDMVLYPSGDSGTFSLTVSRLQPGKTYSFPTETTVADEMGDATFSVLVNGRTHVHLVLTDAEDTE</sequence>
<keyword evidence="1" id="KW-0472">Membrane</keyword>
<reference evidence="3 4" key="1">
    <citation type="journal article" date="2011" name="Proc. Natl. Acad. Sci. U.S.A.">
        <title>Genome and transcriptome analyses of the mountain pine beetle-fungal symbiont Grosmannia clavigera, a lodgepole pine pathogen.</title>
        <authorList>
            <person name="DiGuistini S."/>
            <person name="Wang Y."/>
            <person name="Liao N.Y."/>
            <person name="Taylor G."/>
            <person name="Tanguay P."/>
            <person name="Feau N."/>
            <person name="Henrissat B."/>
            <person name="Chan S.K."/>
            <person name="Hesse-Orce U."/>
            <person name="Alamouti S.M."/>
            <person name="Tsui C.K.M."/>
            <person name="Docking R.T."/>
            <person name="Levasseur A."/>
            <person name="Haridas S."/>
            <person name="Robertson G."/>
            <person name="Birol I."/>
            <person name="Holt R.A."/>
            <person name="Marra M.A."/>
            <person name="Hamelin R.C."/>
            <person name="Hirst M."/>
            <person name="Jones S.J.M."/>
            <person name="Bohlmann J."/>
            <person name="Breuil C."/>
        </authorList>
    </citation>
    <scope>NUCLEOTIDE SEQUENCE [LARGE SCALE GENOMIC DNA]</scope>
    <source>
        <strain evidence="4">kw1407 / UAMH 11150</strain>
    </source>
</reference>
<dbReference type="STRING" id="655863.F0XNL7"/>
<keyword evidence="1" id="KW-0812">Transmembrane</keyword>
<accession>F0XNL7</accession>
<dbReference type="RefSeq" id="XP_014169822.1">
    <property type="nucleotide sequence ID" value="XM_014314347.1"/>
</dbReference>
<dbReference type="InterPro" id="IPR041411">
    <property type="entry name" value="Ldi"/>
</dbReference>
<keyword evidence="4" id="KW-1185">Reference proteome</keyword>
<dbReference type="AlphaFoldDB" id="F0XNL7"/>
<evidence type="ECO:0000313" key="3">
    <source>
        <dbReference type="EMBL" id="EFX00340.1"/>
    </source>
</evidence>
<gene>
    <name evidence="3" type="ORF">CMQ_7342</name>
</gene>
<evidence type="ECO:0000313" key="4">
    <source>
        <dbReference type="Proteomes" id="UP000007796"/>
    </source>
</evidence>
<dbReference type="EMBL" id="GL629801">
    <property type="protein sequence ID" value="EFX00340.1"/>
    <property type="molecule type" value="Genomic_DNA"/>
</dbReference>
<dbReference type="HOGENOM" id="CLU_027581_0_0_1"/>
<organism evidence="4">
    <name type="scientific">Grosmannia clavigera (strain kw1407 / UAMH 11150)</name>
    <name type="common">Blue stain fungus</name>
    <name type="synonym">Graphiocladiella clavigera</name>
    <dbReference type="NCBI Taxonomy" id="655863"/>
    <lineage>
        <taxon>Eukaryota</taxon>
        <taxon>Fungi</taxon>
        <taxon>Dikarya</taxon>
        <taxon>Ascomycota</taxon>
        <taxon>Pezizomycotina</taxon>
        <taxon>Sordariomycetes</taxon>
        <taxon>Sordariomycetidae</taxon>
        <taxon>Ophiostomatales</taxon>
        <taxon>Ophiostomataceae</taxon>
        <taxon>Leptographium</taxon>
    </lineage>
</organism>
<dbReference type="GeneID" id="25980876"/>
<name>F0XNL7_GROCL</name>
<feature type="domain" description="Linalool dehydratase/isomerase" evidence="2">
    <location>
        <begin position="134"/>
        <end position="434"/>
    </location>
</feature>
<evidence type="ECO:0000256" key="1">
    <source>
        <dbReference type="SAM" id="Phobius"/>
    </source>
</evidence>
<evidence type="ECO:0000259" key="2">
    <source>
        <dbReference type="Pfam" id="PF18566"/>
    </source>
</evidence>
<dbReference type="Pfam" id="PF18566">
    <property type="entry name" value="Ldi"/>
    <property type="match status" value="1"/>
</dbReference>
<protein>
    <recommendedName>
        <fullName evidence="2">Linalool dehydratase/isomerase domain-containing protein</fullName>
    </recommendedName>
</protein>
<dbReference type="eggNOG" id="ENOG502QYCV">
    <property type="taxonomic scope" value="Eukaryota"/>
</dbReference>
<dbReference type="InParanoid" id="F0XNL7"/>